<comment type="caution">
    <text evidence="1">The sequence shown here is derived from an EMBL/GenBank/DDBJ whole genome shotgun (WGS) entry which is preliminary data.</text>
</comment>
<evidence type="ECO:0000313" key="2">
    <source>
        <dbReference type="Proteomes" id="UP001589611"/>
    </source>
</evidence>
<sequence length="47" mass="5400">MTTALMWAIAAWLLALFIMFLTGPVPAAFARLLLHKSVRSEQDRRKR</sequence>
<gene>
    <name evidence="1" type="ORF">ACFFPJ_10020</name>
</gene>
<proteinExistence type="predicted"/>
<evidence type="ECO:0008006" key="3">
    <source>
        <dbReference type="Google" id="ProtNLM"/>
    </source>
</evidence>
<dbReference type="Proteomes" id="UP001589611">
    <property type="component" value="Unassembled WGS sequence"/>
</dbReference>
<name>A0ABV5T2I2_9MICO</name>
<organism evidence="1 2">
    <name type="scientific">Microbacterium terregens</name>
    <dbReference type="NCBI Taxonomy" id="69363"/>
    <lineage>
        <taxon>Bacteria</taxon>
        <taxon>Bacillati</taxon>
        <taxon>Actinomycetota</taxon>
        <taxon>Actinomycetes</taxon>
        <taxon>Micrococcales</taxon>
        <taxon>Microbacteriaceae</taxon>
        <taxon>Microbacterium</taxon>
    </lineage>
</organism>
<keyword evidence="2" id="KW-1185">Reference proteome</keyword>
<dbReference type="EMBL" id="JBHMBE010000003">
    <property type="protein sequence ID" value="MFB9646132.1"/>
    <property type="molecule type" value="Genomic_DNA"/>
</dbReference>
<protein>
    <recommendedName>
        <fullName evidence="3">DUF1467 family protein</fullName>
    </recommendedName>
</protein>
<reference evidence="1 2" key="1">
    <citation type="submission" date="2024-09" db="EMBL/GenBank/DDBJ databases">
        <authorList>
            <person name="Sun Q."/>
            <person name="Mori K."/>
        </authorList>
    </citation>
    <scope>NUCLEOTIDE SEQUENCE [LARGE SCALE GENOMIC DNA]</scope>
    <source>
        <strain evidence="1 2">JCM 1342</strain>
    </source>
</reference>
<dbReference type="RefSeq" id="WP_344715895.1">
    <property type="nucleotide sequence ID" value="NZ_BAAAWH010000001.1"/>
</dbReference>
<accession>A0ABV5T2I2</accession>
<evidence type="ECO:0000313" key="1">
    <source>
        <dbReference type="EMBL" id="MFB9646132.1"/>
    </source>
</evidence>